<name>A0A9P8VXI3_9HYPO</name>
<dbReference type="EMBL" id="JAGPYM010000025">
    <property type="protein sequence ID" value="KAH6880835.1"/>
    <property type="molecule type" value="Genomic_DNA"/>
</dbReference>
<evidence type="ECO:0000256" key="2">
    <source>
        <dbReference type="ARBA" id="ARBA00023043"/>
    </source>
</evidence>
<dbReference type="PRINTS" id="PR01415">
    <property type="entry name" value="ANKYRIN"/>
</dbReference>
<dbReference type="Pfam" id="PF12796">
    <property type="entry name" value="Ank_2"/>
    <property type="match status" value="5"/>
</dbReference>
<feature type="repeat" description="ANK" evidence="3">
    <location>
        <begin position="744"/>
        <end position="777"/>
    </location>
</feature>
<proteinExistence type="predicted"/>
<dbReference type="Gene3D" id="1.25.40.20">
    <property type="entry name" value="Ankyrin repeat-containing domain"/>
    <property type="match status" value="7"/>
</dbReference>
<keyword evidence="1" id="KW-0677">Repeat</keyword>
<feature type="repeat" description="ANK" evidence="3">
    <location>
        <begin position="1100"/>
        <end position="1132"/>
    </location>
</feature>
<feature type="repeat" description="ANK" evidence="3">
    <location>
        <begin position="615"/>
        <end position="647"/>
    </location>
</feature>
<dbReference type="PROSITE" id="PS50088">
    <property type="entry name" value="ANK_REPEAT"/>
    <property type="match status" value="8"/>
</dbReference>
<dbReference type="SMART" id="SM00248">
    <property type="entry name" value="ANK"/>
    <property type="match status" value="23"/>
</dbReference>
<dbReference type="InterPro" id="IPR036770">
    <property type="entry name" value="Ankyrin_rpt-contain_sf"/>
</dbReference>
<evidence type="ECO:0000256" key="4">
    <source>
        <dbReference type="SAM" id="MobiDB-lite"/>
    </source>
</evidence>
<organism evidence="5 6">
    <name type="scientific">Thelonectria olida</name>
    <dbReference type="NCBI Taxonomy" id="1576542"/>
    <lineage>
        <taxon>Eukaryota</taxon>
        <taxon>Fungi</taxon>
        <taxon>Dikarya</taxon>
        <taxon>Ascomycota</taxon>
        <taxon>Pezizomycotina</taxon>
        <taxon>Sordariomycetes</taxon>
        <taxon>Hypocreomycetidae</taxon>
        <taxon>Hypocreales</taxon>
        <taxon>Nectriaceae</taxon>
        <taxon>Thelonectria</taxon>
    </lineage>
</organism>
<dbReference type="PANTHER" id="PTHR24198">
    <property type="entry name" value="ANKYRIN REPEAT AND PROTEIN KINASE DOMAIN-CONTAINING PROTEIN"/>
    <property type="match status" value="1"/>
</dbReference>
<dbReference type="OrthoDB" id="21416at2759"/>
<reference evidence="5 6" key="1">
    <citation type="journal article" date="2021" name="Nat. Commun.">
        <title>Genetic determinants of endophytism in the Arabidopsis root mycobiome.</title>
        <authorList>
            <person name="Mesny F."/>
            <person name="Miyauchi S."/>
            <person name="Thiergart T."/>
            <person name="Pickel B."/>
            <person name="Atanasova L."/>
            <person name="Karlsson M."/>
            <person name="Huettel B."/>
            <person name="Barry K.W."/>
            <person name="Haridas S."/>
            <person name="Chen C."/>
            <person name="Bauer D."/>
            <person name="Andreopoulos W."/>
            <person name="Pangilinan J."/>
            <person name="LaButti K."/>
            <person name="Riley R."/>
            <person name="Lipzen A."/>
            <person name="Clum A."/>
            <person name="Drula E."/>
            <person name="Henrissat B."/>
            <person name="Kohler A."/>
            <person name="Grigoriev I.V."/>
            <person name="Martin F.M."/>
            <person name="Hacquard S."/>
        </authorList>
    </citation>
    <scope>NUCLEOTIDE SEQUENCE [LARGE SCALE GENOMIC DNA]</scope>
    <source>
        <strain evidence="5 6">MPI-CAGE-CH-0241</strain>
    </source>
</reference>
<gene>
    <name evidence="5" type="ORF">B0T10DRAFT_581546</name>
</gene>
<evidence type="ECO:0000313" key="5">
    <source>
        <dbReference type="EMBL" id="KAH6880835.1"/>
    </source>
</evidence>
<feature type="repeat" description="ANK" evidence="3">
    <location>
        <begin position="471"/>
        <end position="503"/>
    </location>
</feature>
<feature type="region of interest" description="Disordered" evidence="4">
    <location>
        <begin position="24"/>
        <end position="45"/>
    </location>
</feature>
<protein>
    <submittedName>
        <fullName evidence="5">Ankyrin repeat-containing domain protein</fullName>
    </submittedName>
</protein>
<comment type="caution">
    <text evidence="5">The sequence shown here is derived from an EMBL/GenBank/DDBJ whole genome shotgun (WGS) entry which is preliminary data.</text>
</comment>
<feature type="compositionally biased region" description="Basic and acidic residues" evidence="4">
    <location>
        <begin position="27"/>
        <end position="45"/>
    </location>
</feature>
<accession>A0A9P8VXI3</accession>
<evidence type="ECO:0000256" key="1">
    <source>
        <dbReference type="ARBA" id="ARBA00022737"/>
    </source>
</evidence>
<dbReference type="PANTHER" id="PTHR24198:SF165">
    <property type="entry name" value="ANKYRIN REPEAT-CONTAINING PROTEIN-RELATED"/>
    <property type="match status" value="1"/>
</dbReference>
<feature type="repeat" description="ANK" evidence="3">
    <location>
        <begin position="1763"/>
        <end position="1795"/>
    </location>
</feature>
<keyword evidence="6" id="KW-1185">Reference proteome</keyword>
<feature type="repeat" description="ANK" evidence="3">
    <location>
        <begin position="1444"/>
        <end position="1479"/>
    </location>
</feature>
<dbReference type="Proteomes" id="UP000777438">
    <property type="component" value="Unassembled WGS sequence"/>
</dbReference>
<sequence>MHLTEDVILPTSALRKLHHQYTTRTTAECHRPDKRPLGGRPGKRDTLVEALPPTIETLHLHWDDEYYAHNSYKRFCDNINGAMFELLMAADGFPGLRWVSLEWYGGGRENGDNEFDKSVDGWDVEVTQEHLWERYTNTADENDFIDHKETALSPDVLAQIREWLQPTDHLAGSVATDGSVDISVLEQSLPVGLEQTYASILAKQRQEKGVSADIQVLVLEAVTHSPRPLRLNELASLVKYIRPDLNAPAGFKELIATCCGPLIEVLEDETLQVIHHSFTEFLRGDTRPVSKDNASSDFPLINSLEAHKRMALNCLRYLQSGTLLLLGESAVIPAADLSPSPYDGQMDWQALRQMQMHPGAMMMKKEDDVFNYQDARLCHPFLGYAVENWSYHTSHYDVKDDEFFNTIQDFIKPDSLAFRRWLTLQWGSSPWKKGRGGDIPTVLHVVAFAGMSELAAELMQQGVSISSVDGQGRVPIHWAAENGHAKVASLLIQHGCDPDTADKNGLKPLHLAAKKNHASVVTVLLKAGVEPRTVRKMMAPGRPNPMLSSLASIEGESAILYASEAGHTETVTAMIPFCNPETLEQLLCECCRFGQTDSVLAILDKTDVSANASYRGGSALYFACVSANAKCVSALISRGADVHKMSKWESPLKRVFRNDPPKPMTLPLHDLVRVWNKKNNAACLAILKVLIKAGADLEQPDSDGNTALIKVVQPPDSLLFGGLHVPALKALLDSGADAKATSCLGNTSLHVVAEKNQDLEAVRLLINHGVDPNQRNNQGTTPFHIFMDSTNYPGYKEIEKTKPILKFLLDNGADPECRVNQGWSPMGKSLTKFGSEVFGLLLSKCKSESTKTEYWFSLANERDNGKFAEALELMLAAGMDIDQRAKDGRTLYLHCLGEPDKRRILLRHEARTDLSDNRGNNAIHLLLPSARATRRVLESLLAEGLDPLSTNDNGDTLLHHAAFDYLMKPNHEEDIRWLVSLGIPVNAVNKQGHTALHLYMQNCWQEKPHGEQTDFIGAINDNNDVDFEIRDNDGLTVLHMAVMNSGIDVSKLMAAGANLSALTKDSQNVLHLACRARMPSVVAQILSQLEETDMNQADSFGRTPLHYACASGEAESVALLLKHGADVNAVDSDGCTLLHACAQATAEQQIWDLQDQPFEWLRGPRKDPLRPSGSIKYPRERQWTQDRYVQPRAPAPAAGTILKMLLDANLDPAATDGSSCTALDVAIQQGCTEFVEVFYQDEELFESATRPLEENNRTGRRVHLIQQEMKTQMAMMRPRSCLDTLSEDRSALNQVSKSPARYLELMTRDDAVRLINQGFEADPTSRSFCALVKELMKPGHLQLVERLPHVISQHGTHESVKDKMNREQIIERDPDDEDVEGETEEEEVASPLTPLQMVCHGLECSMLMVQHLVEKLHVDVNARVPHKVLNDDDGEDEDEEQPAPGGNVLHILASADDYWQLEALKYLIVHGADVNALDEENQSPIHIAASGKRNGYERIVGFWRLDALRILLDHGADPNVVDKQGLSPLHKASNSGDTMKELLRRGADVTVGLRSPVFTAIYHQNLETLEALLDHGLSVNTLDVNYRSSRVDHSLTEPRKVYALLCTAFTEKMRTSISRSVPLLRALVERGADLYLPLNDKETMIHFLFEVPSQYDVPDALLQEPCVSRIDFNRRDQLGRTVLMAACCWQGMAPRYSEYTKAPKARGAPLRILDRGADATLVDQDGKTALHHLLDNPGMSDDVLIEFINREEVAPSLCSKDNEGFTAFHYALRTLRPAVCSLLLSKGAQISEPDPRGLTALHHISNQCLETERFCRNVLRTTQLPKDYFDQCVSLWQKVLAEGVSINVIDNAGNTPLHTYLSSPERRRSGRQDAALCHIEHFNKLFPPDSGVDVSATNHEGETALHIITARKKSPYGRPGHDKALFEMLLARGADPLREDAKGSSALDVASACGKDDIVGILSRRS</sequence>
<keyword evidence="2 3" id="KW-0040">ANK repeat</keyword>
<dbReference type="PROSITE" id="PS50297">
    <property type="entry name" value="ANK_REP_REGION"/>
    <property type="match status" value="6"/>
</dbReference>
<feature type="repeat" description="ANK" evidence="3">
    <location>
        <begin position="1480"/>
        <end position="1523"/>
    </location>
</feature>
<evidence type="ECO:0000313" key="6">
    <source>
        <dbReference type="Proteomes" id="UP000777438"/>
    </source>
</evidence>
<evidence type="ECO:0000256" key="3">
    <source>
        <dbReference type="PROSITE-ProRule" id="PRU00023"/>
    </source>
</evidence>
<feature type="repeat" description="ANK" evidence="3">
    <location>
        <begin position="504"/>
        <end position="536"/>
    </location>
</feature>
<dbReference type="InterPro" id="IPR002110">
    <property type="entry name" value="Ankyrin_rpt"/>
</dbReference>
<dbReference type="SUPFAM" id="SSF48403">
    <property type="entry name" value="Ankyrin repeat"/>
    <property type="match status" value="4"/>
</dbReference>